<sequence length="144" mass="15538">MAAARPNAHPSVSGLNLRTLVAATSTTGDCIQLSGFVAWDSLPPTRTVHNNRRTRTIAEIDESVFNRRKANVGKVLDTQWVFGGIYVQTKEGFLVAVPQRDAATLLPILQTYVPPGTTVMSDIRGQLTTLSTTSDIGTSQLITI</sequence>
<dbReference type="Proteomes" id="UP000735302">
    <property type="component" value="Unassembled WGS sequence"/>
</dbReference>
<dbReference type="EMBL" id="BLXT01002143">
    <property type="protein sequence ID" value="GFN91486.1"/>
    <property type="molecule type" value="Genomic_DNA"/>
</dbReference>
<comment type="caution">
    <text evidence="1">The sequence shown here is derived from an EMBL/GenBank/DDBJ whole genome shotgun (WGS) entry which is preliminary data.</text>
</comment>
<evidence type="ECO:0000313" key="2">
    <source>
        <dbReference type="Proteomes" id="UP000735302"/>
    </source>
</evidence>
<reference evidence="1 2" key="1">
    <citation type="journal article" date="2021" name="Elife">
        <title>Chloroplast acquisition without the gene transfer in kleptoplastic sea slugs, Plakobranchus ocellatus.</title>
        <authorList>
            <person name="Maeda T."/>
            <person name="Takahashi S."/>
            <person name="Yoshida T."/>
            <person name="Shimamura S."/>
            <person name="Takaki Y."/>
            <person name="Nagai Y."/>
            <person name="Toyoda A."/>
            <person name="Suzuki Y."/>
            <person name="Arimoto A."/>
            <person name="Ishii H."/>
            <person name="Satoh N."/>
            <person name="Nishiyama T."/>
            <person name="Hasebe M."/>
            <person name="Maruyama T."/>
            <person name="Minagawa J."/>
            <person name="Obokata J."/>
            <person name="Shigenobu S."/>
        </authorList>
    </citation>
    <scope>NUCLEOTIDE SEQUENCE [LARGE SCALE GENOMIC DNA]</scope>
</reference>
<proteinExistence type="predicted"/>
<keyword evidence="2" id="KW-1185">Reference proteome</keyword>
<accession>A0AAV3Z8B9</accession>
<evidence type="ECO:0000313" key="1">
    <source>
        <dbReference type="EMBL" id="GFN91486.1"/>
    </source>
</evidence>
<name>A0AAV3Z8B9_9GAST</name>
<gene>
    <name evidence="1" type="ORF">PoB_001799200</name>
</gene>
<dbReference type="AlphaFoldDB" id="A0AAV3Z8B9"/>
<dbReference type="PANTHER" id="PTHR47163:SF2">
    <property type="entry name" value="SI:DKEY-17M8.2"/>
    <property type="match status" value="1"/>
</dbReference>
<dbReference type="InterPro" id="IPR053164">
    <property type="entry name" value="IS1016-like_transposase"/>
</dbReference>
<dbReference type="PANTHER" id="PTHR47163">
    <property type="entry name" value="DDE_TNP_IS1595 DOMAIN-CONTAINING PROTEIN"/>
    <property type="match status" value="1"/>
</dbReference>
<organism evidence="1 2">
    <name type="scientific">Plakobranchus ocellatus</name>
    <dbReference type="NCBI Taxonomy" id="259542"/>
    <lineage>
        <taxon>Eukaryota</taxon>
        <taxon>Metazoa</taxon>
        <taxon>Spiralia</taxon>
        <taxon>Lophotrochozoa</taxon>
        <taxon>Mollusca</taxon>
        <taxon>Gastropoda</taxon>
        <taxon>Heterobranchia</taxon>
        <taxon>Euthyneura</taxon>
        <taxon>Panpulmonata</taxon>
        <taxon>Sacoglossa</taxon>
        <taxon>Placobranchoidea</taxon>
        <taxon>Plakobranchidae</taxon>
        <taxon>Plakobranchus</taxon>
    </lineage>
</organism>
<protein>
    <submittedName>
        <fullName evidence="1">Uncharacterized protein</fullName>
    </submittedName>
</protein>